<keyword evidence="4" id="KW-0788">Thiol protease</keyword>
<dbReference type="PROSITE" id="PS00639">
    <property type="entry name" value="THIOL_PROTEASE_HIS"/>
    <property type="match status" value="1"/>
</dbReference>
<dbReference type="InterPro" id="IPR000169">
    <property type="entry name" value="Pept_cys_AS"/>
</dbReference>
<evidence type="ECO:0000256" key="3">
    <source>
        <dbReference type="ARBA" id="ARBA00022801"/>
    </source>
</evidence>
<dbReference type="PROSITE" id="PS00139">
    <property type="entry name" value="THIOL_PROTEASE_CYS"/>
    <property type="match status" value="1"/>
</dbReference>
<comment type="similarity">
    <text evidence="1">Belongs to the peptidase C1 family.</text>
</comment>
<name>A0A183CKN1_GLOPA</name>
<dbReference type="SMART" id="SM00645">
    <property type="entry name" value="Pept_C1"/>
    <property type="match status" value="1"/>
</dbReference>
<sequence>MTQIISIIPFFIALVFFSIASNVVSQLPPEEGKATEELLNNSSNVTSADVDVKNGTQMTTSADKDLPDYLQNRIEILKKEQQFVDELNKAQDHWTAVVHETFALMDSEQKAFIMGARKTQAKEYKQMPQQKKNGGQNLLQLPKEFDSRKKWPECAGFIGMVTDQGACGSCWAISAAAVLTDRFCIERLKIGKLTHTNHPASYASVQETLEFTPSTDGCGGGWPEKAWKWYAQDGVVTGTDYSTGSGCKPYLIKPLKDGSAVKDSFCRYQCDSQWPYGYKEGRVFKVKNSPTHWHGKAENRVEDMMREILENGPIQIIAAIFDDLFNYRNLRSNTRINVYVRSIINNTDIFEGKGKKVGLHSMKIIGWGEATGSDGKPVEYWLGVNSWSTE</sequence>
<keyword evidence="3" id="KW-0378">Hydrolase</keyword>
<evidence type="ECO:0000256" key="2">
    <source>
        <dbReference type="ARBA" id="ARBA00022670"/>
    </source>
</evidence>
<feature type="domain" description="Peptidase C1A papain C-terminal" evidence="6">
    <location>
        <begin position="141"/>
        <end position="390"/>
    </location>
</feature>
<evidence type="ECO:0000313" key="8">
    <source>
        <dbReference type="WBParaSite" id="GPLIN_001343700"/>
    </source>
</evidence>
<dbReference type="PANTHER" id="PTHR12411">
    <property type="entry name" value="CYSTEINE PROTEASE FAMILY C1-RELATED"/>
    <property type="match status" value="1"/>
</dbReference>
<dbReference type="GO" id="GO:0008234">
    <property type="term" value="F:cysteine-type peptidase activity"/>
    <property type="evidence" value="ECO:0007669"/>
    <property type="project" value="UniProtKB-KW"/>
</dbReference>
<evidence type="ECO:0000256" key="4">
    <source>
        <dbReference type="ARBA" id="ARBA00022807"/>
    </source>
</evidence>
<reference evidence="8" key="3">
    <citation type="submission" date="2016-06" db="UniProtKB">
        <authorList>
            <consortium name="WormBaseParasite"/>
        </authorList>
    </citation>
    <scope>IDENTIFICATION</scope>
</reference>
<evidence type="ECO:0000313" key="7">
    <source>
        <dbReference type="Proteomes" id="UP000050741"/>
    </source>
</evidence>
<dbReference type="PRINTS" id="PR00705">
    <property type="entry name" value="PAPAIN"/>
</dbReference>
<keyword evidence="2" id="KW-0645">Protease</keyword>
<evidence type="ECO:0000259" key="6">
    <source>
        <dbReference type="SMART" id="SM00645"/>
    </source>
</evidence>
<keyword evidence="7" id="KW-1185">Reference proteome</keyword>
<feature type="signal peptide" evidence="5">
    <location>
        <begin position="1"/>
        <end position="25"/>
    </location>
</feature>
<protein>
    <submittedName>
        <fullName evidence="8">Pept_C1 domain-containing protein</fullName>
    </submittedName>
</protein>
<dbReference type="InterPro" id="IPR000668">
    <property type="entry name" value="Peptidase_C1A_C"/>
</dbReference>
<feature type="chain" id="PRO_5018739278" evidence="5">
    <location>
        <begin position="26"/>
        <end position="390"/>
    </location>
</feature>
<evidence type="ECO:0000256" key="5">
    <source>
        <dbReference type="SAM" id="SignalP"/>
    </source>
</evidence>
<evidence type="ECO:0000256" key="1">
    <source>
        <dbReference type="ARBA" id="ARBA00008455"/>
    </source>
</evidence>
<dbReference type="Gene3D" id="3.90.70.10">
    <property type="entry name" value="Cysteine proteinases"/>
    <property type="match status" value="1"/>
</dbReference>
<dbReference type="InterPro" id="IPR013128">
    <property type="entry name" value="Peptidase_C1A"/>
</dbReference>
<proteinExistence type="inferred from homology"/>
<dbReference type="SUPFAM" id="SSF54001">
    <property type="entry name" value="Cysteine proteinases"/>
    <property type="match status" value="1"/>
</dbReference>
<accession>A0A183CKN1</accession>
<organism evidence="7 8">
    <name type="scientific">Globodera pallida</name>
    <name type="common">Potato cyst nematode worm</name>
    <name type="synonym">Heterodera pallida</name>
    <dbReference type="NCBI Taxonomy" id="36090"/>
    <lineage>
        <taxon>Eukaryota</taxon>
        <taxon>Metazoa</taxon>
        <taxon>Ecdysozoa</taxon>
        <taxon>Nematoda</taxon>
        <taxon>Chromadorea</taxon>
        <taxon>Rhabditida</taxon>
        <taxon>Tylenchina</taxon>
        <taxon>Tylenchomorpha</taxon>
        <taxon>Tylenchoidea</taxon>
        <taxon>Heteroderidae</taxon>
        <taxon>Heteroderinae</taxon>
        <taxon>Globodera</taxon>
    </lineage>
</organism>
<keyword evidence="5" id="KW-0732">Signal</keyword>
<dbReference type="Pfam" id="PF00112">
    <property type="entry name" value="Peptidase_C1"/>
    <property type="match status" value="1"/>
</dbReference>
<dbReference type="InterPro" id="IPR025660">
    <property type="entry name" value="Pept_his_AS"/>
</dbReference>
<dbReference type="WBParaSite" id="GPLIN_001343700">
    <property type="protein sequence ID" value="GPLIN_001343700"/>
    <property type="gene ID" value="GPLIN_001343700"/>
</dbReference>
<reference evidence="7" key="2">
    <citation type="submission" date="2014-05" db="EMBL/GenBank/DDBJ databases">
        <title>The genome and life-stage specific transcriptomes of Globodera pallida elucidate key aspects of plant parasitism by a cyst nematode.</title>
        <authorList>
            <person name="Cotton J.A."/>
            <person name="Lilley C.J."/>
            <person name="Jones L.M."/>
            <person name="Kikuchi T."/>
            <person name="Reid A.J."/>
            <person name="Thorpe P."/>
            <person name="Tsai I.J."/>
            <person name="Beasley H."/>
            <person name="Blok V."/>
            <person name="Cock P.J.A."/>
            <person name="Van den Akker S.E."/>
            <person name="Holroyd N."/>
            <person name="Hunt M."/>
            <person name="Mantelin S."/>
            <person name="Naghra H."/>
            <person name="Pain A."/>
            <person name="Palomares-Rius J.E."/>
            <person name="Zarowiecki M."/>
            <person name="Berriman M."/>
            <person name="Jones J.T."/>
            <person name="Urwin P.E."/>
        </authorList>
    </citation>
    <scope>NUCLEOTIDE SEQUENCE [LARGE SCALE GENOMIC DNA]</scope>
    <source>
        <strain evidence="7">Lindley</strain>
    </source>
</reference>
<dbReference type="GO" id="GO:0006508">
    <property type="term" value="P:proteolysis"/>
    <property type="evidence" value="ECO:0007669"/>
    <property type="project" value="UniProtKB-KW"/>
</dbReference>
<dbReference type="InterPro" id="IPR038765">
    <property type="entry name" value="Papain-like_cys_pep_sf"/>
</dbReference>
<reference evidence="7" key="1">
    <citation type="submission" date="2013-12" db="EMBL/GenBank/DDBJ databases">
        <authorList>
            <person name="Aslett M."/>
        </authorList>
    </citation>
    <scope>NUCLEOTIDE SEQUENCE [LARGE SCALE GENOMIC DNA]</scope>
    <source>
        <strain evidence="7">Lindley</strain>
    </source>
</reference>
<dbReference type="AlphaFoldDB" id="A0A183CKN1"/>
<dbReference type="Proteomes" id="UP000050741">
    <property type="component" value="Unassembled WGS sequence"/>
</dbReference>